<protein>
    <submittedName>
        <fullName evidence="2">Uncharacterized protein</fullName>
    </submittedName>
</protein>
<dbReference type="AlphaFoldDB" id="A0AA38ZXS0"/>
<dbReference type="SUPFAM" id="SSF51621">
    <property type="entry name" value="Phosphoenolpyruvate/pyruvate domain"/>
    <property type="match status" value="1"/>
</dbReference>
<dbReference type="GO" id="GO:0008964">
    <property type="term" value="F:phosphoenolpyruvate carboxylase activity"/>
    <property type="evidence" value="ECO:0007669"/>
    <property type="project" value="InterPro"/>
</dbReference>
<organism evidence="2 3">
    <name type="scientific">Vitis rotundifolia</name>
    <name type="common">Muscadine grape</name>
    <dbReference type="NCBI Taxonomy" id="103349"/>
    <lineage>
        <taxon>Eukaryota</taxon>
        <taxon>Viridiplantae</taxon>
        <taxon>Streptophyta</taxon>
        <taxon>Embryophyta</taxon>
        <taxon>Tracheophyta</taxon>
        <taxon>Spermatophyta</taxon>
        <taxon>Magnoliopsida</taxon>
        <taxon>eudicotyledons</taxon>
        <taxon>Gunneridae</taxon>
        <taxon>Pentapetalae</taxon>
        <taxon>rosids</taxon>
        <taxon>Vitales</taxon>
        <taxon>Vitaceae</taxon>
        <taxon>Viteae</taxon>
        <taxon>Vitis</taxon>
    </lineage>
</organism>
<dbReference type="PANTHER" id="PTHR30523:SF6">
    <property type="entry name" value="PHOSPHOENOLPYRUVATE CARBOXYLASE"/>
    <property type="match status" value="1"/>
</dbReference>
<comment type="caution">
    <text evidence="2">The sequence shown here is derived from an EMBL/GenBank/DDBJ whole genome shotgun (WGS) entry which is preliminary data.</text>
</comment>
<keyword evidence="3" id="KW-1185">Reference proteome</keyword>
<dbReference type="GO" id="GO:0005829">
    <property type="term" value="C:cytosol"/>
    <property type="evidence" value="ECO:0007669"/>
    <property type="project" value="TreeGrafter"/>
</dbReference>
<dbReference type="Proteomes" id="UP001168098">
    <property type="component" value="Unassembled WGS sequence"/>
</dbReference>
<keyword evidence="1" id="KW-0472">Membrane</keyword>
<reference evidence="2 3" key="1">
    <citation type="journal article" date="2023" name="BMC Biotechnol.">
        <title>Vitis rotundifolia cv Carlos genome sequencing.</title>
        <authorList>
            <person name="Huff M."/>
            <person name="Hulse-Kemp A."/>
            <person name="Scheffler B."/>
            <person name="Youngblood R."/>
            <person name="Simpson S."/>
            <person name="Babiker E."/>
            <person name="Staton M."/>
        </authorList>
    </citation>
    <scope>NUCLEOTIDE SEQUENCE [LARGE SCALE GENOMIC DNA]</scope>
    <source>
        <tissue evidence="2">Leaf</tissue>
    </source>
</reference>
<dbReference type="Gene3D" id="1.20.1440.90">
    <property type="entry name" value="Phosphoenolpyruvate/pyruvate domain"/>
    <property type="match status" value="1"/>
</dbReference>
<keyword evidence="1" id="KW-1133">Transmembrane helix</keyword>
<dbReference type="GO" id="GO:0015977">
    <property type="term" value="P:carbon fixation"/>
    <property type="evidence" value="ECO:0007669"/>
    <property type="project" value="InterPro"/>
</dbReference>
<dbReference type="GO" id="GO:0006099">
    <property type="term" value="P:tricarboxylic acid cycle"/>
    <property type="evidence" value="ECO:0007669"/>
    <property type="project" value="InterPro"/>
</dbReference>
<dbReference type="EMBL" id="JARBHA010000007">
    <property type="protein sequence ID" value="KAJ9697266.1"/>
    <property type="molecule type" value="Genomic_DNA"/>
</dbReference>
<gene>
    <name evidence="2" type="ORF">PVL29_009175</name>
</gene>
<proteinExistence type="predicted"/>
<evidence type="ECO:0000313" key="3">
    <source>
        <dbReference type="Proteomes" id="UP001168098"/>
    </source>
</evidence>
<feature type="transmembrane region" description="Helical" evidence="1">
    <location>
        <begin position="159"/>
        <end position="188"/>
    </location>
</feature>
<evidence type="ECO:0000256" key="1">
    <source>
        <dbReference type="SAM" id="Phobius"/>
    </source>
</evidence>
<dbReference type="InterPro" id="IPR015813">
    <property type="entry name" value="Pyrv/PenolPyrv_kinase-like_dom"/>
</dbReference>
<dbReference type="Pfam" id="PF00311">
    <property type="entry name" value="PEPcase"/>
    <property type="match status" value="1"/>
</dbReference>
<dbReference type="InterPro" id="IPR021135">
    <property type="entry name" value="PEP_COase"/>
</dbReference>
<name>A0AA38ZXS0_VITRO</name>
<evidence type="ECO:0000313" key="2">
    <source>
        <dbReference type="EMBL" id="KAJ9697266.1"/>
    </source>
</evidence>
<dbReference type="PANTHER" id="PTHR30523">
    <property type="entry name" value="PHOSPHOENOLPYRUVATE CARBOXYLASE"/>
    <property type="match status" value="1"/>
</dbReference>
<accession>A0AA38ZXS0</accession>
<sequence length="198" mass="22214">MFTQGSGDIIASTVQPKSAVDQISKNSSLSSSPKSVLPKKVLVDQVSSWGFNPEENNGETTDELLEPLLLCCESLQSCRSGILADGRLDDLIRRVAIFGMGMHSSEDCLKPWKILTKVNYAMSGYELEMLVSRGQEKFIGKYLTGKFPSFLRIPYSLKFLIVLQFSLACLELILNMLISLFICARYVWIFIYNFIGFV</sequence>
<keyword evidence="1" id="KW-0812">Transmembrane</keyword>